<keyword evidence="3 9" id="KW-0132">Cell division</keyword>
<evidence type="ECO:0000256" key="4">
    <source>
        <dbReference type="ARBA" id="ARBA00022692"/>
    </source>
</evidence>
<evidence type="ECO:0000259" key="8">
    <source>
        <dbReference type="PROSITE" id="PS51779"/>
    </source>
</evidence>
<keyword evidence="10" id="KW-1185">Reference proteome</keyword>
<evidence type="ECO:0000256" key="5">
    <source>
        <dbReference type="ARBA" id="ARBA00022989"/>
    </source>
</evidence>
<comment type="caution">
    <text evidence="9">The sequence shown here is derived from an EMBL/GenBank/DDBJ whole genome shotgun (WGS) entry which is preliminary data.</text>
</comment>
<gene>
    <name evidence="9" type="ORF">HNR32_001097</name>
</gene>
<dbReference type="RefSeq" id="WP_183860433.1">
    <property type="nucleotide sequence ID" value="NZ_JACHFH010000010.1"/>
</dbReference>
<comment type="subcellular location">
    <subcellularLocation>
        <location evidence="1">Membrane</location>
    </subcellularLocation>
</comment>
<accession>A0A840USL6</accession>
<dbReference type="EMBL" id="JACHFH010000010">
    <property type="protein sequence ID" value="MBB5335953.1"/>
    <property type="molecule type" value="Genomic_DNA"/>
</dbReference>
<evidence type="ECO:0000256" key="2">
    <source>
        <dbReference type="ARBA" id="ARBA00022475"/>
    </source>
</evidence>
<keyword evidence="6" id="KW-0472">Membrane</keyword>
<keyword evidence="5" id="KW-1133">Transmembrane helix</keyword>
<dbReference type="Proteomes" id="UP000559117">
    <property type="component" value="Unassembled WGS sequence"/>
</dbReference>
<feature type="domain" description="POTRA" evidence="8">
    <location>
        <begin position="32"/>
        <end position="100"/>
    </location>
</feature>
<protein>
    <submittedName>
        <fullName evidence="9">Cell division protein FtsQ</fullName>
    </submittedName>
</protein>
<dbReference type="InterPro" id="IPR050487">
    <property type="entry name" value="FtsQ_DivIB"/>
</dbReference>
<dbReference type="PANTHER" id="PTHR37820">
    <property type="entry name" value="CELL DIVISION PROTEIN DIVIB"/>
    <property type="match status" value="1"/>
</dbReference>
<dbReference type="Pfam" id="PF03799">
    <property type="entry name" value="FtsQ_DivIB_C"/>
    <property type="match status" value="1"/>
</dbReference>
<evidence type="ECO:0000313" key="10">
    <source>
        <dbReference type="Proteomes" id="UP000559117"/>
    </source>
</evidence>
<dbReference type="PANTHER" id="PTHR37820:SF1">
    <property type="entry name" value="CELL DIVISION PROTEIN FTSQ"/>
    <property type="match status" value="1"/>
</dbReference>
<keyword evidence="2" id="KW-1003">Cell membrane</keyword>
<evidence type="ECO:0000256" key="3">
    <source>
        <dbReference type="ARBA" id="ARBA00022618"/>
    </source>
</evidence>
<dbReference type="InterPro" id="IPR005548">
    <property type="entry name" value="Cell_div_FtsQ/DivIB_C"/>
</dbReference>
<evidence type="ECO:0000256" key="1">
    <source>
        <dbReference type="ARBA" id="ARBA00004370"/>
    </source>
</evidence>
<dbReference type="GO" id="GO:0005886">
    <property type="term" value="C:plasma membrane"/>
    <property type="evidence" value="ECO:0007669"/>
    <property type="project" value="TreeGrafter"/>
</dbReference>
<organism evidence="9 10">
    <name type="scientific">Pectinatus brassicae</name>
    <dbReference type="NCBI Taxonomy" id="862415"/>
    <lineage>
        <taxon>Bacteria</taxon>
        <taxon>Bacillati</taxon>
        <taxon>Bacillota</taxon>
        <taxon>Negativicutes</taxon>
        <taxon>Selenomonadales</taxon>
        <taxon>Selenomonadaceae</taxon>
        <taxon>Pectinatus</taxon>
    </lineage>
</organism>
<dbReference type="GO" id="GO:0051301">
    <property type="term" value="P:cell division"/>
    <property type="evidence" value="ECO:0007669"/>
    <property type="project" value="UniProtKB-KW"/>
</dbReference>
<dbReference type="InterPro" id="IPR013685">
    <property type="entry name" value="POTRA_FtsQ_type"/>
</dbReference>
<reference evidence="9 10" key="1">
    <citation type="submission" date="2020-08" db="EMBL/GenBank/DDBJ databases">
        <title>Genomic Encyclopedia of Type Strains, Phase IV (KMG-IV): sequencing the most valuable type-strain genomes for metagenomic binning, comparative biology and taxonomic classification.</title>
        <authorList>
            <person name="Goeker M."/>
        </authorList>
    </citation>
    <scope>NUCLEOTIDE SEQUENCE [LARGE SCALE GENOMIC DNA]</scope>
    <source>
        <strain evidence="9 10">DSM 24661</strain>
    </source>
</reference>
<evidence type="ECO:0000256" key="7">
    <source>
        <dbReference type="ARBA" id="ARBA00023306"/>
    </source>
</evidence>
<dbReference type="AlphaFoldDB" id="A0A840USL6"/>
<proteinExistence type="predicted"/>
<dbReference type="PROSITE" id="PS51779">
    <property type="entry name" value="POTRA"/>
    <property type="match status" value="1"/>
</dbReference>
<dbReference type="Pfam" id="PF08478">
    <property type="entry name" value="POTRA_1"/>
    <property type="match status" value="1"/>
</dbReference>
<keyword evidence="7" id="KW-0131">Cell cycle</keyword>
<keyword evidence="4" id="KW-0812">Transmembrane</keyword>
<dbReference type="InterPro" id="IPR034746">
    <property type="entry name" value="POTRA"/>
</dbReference>
<dbReference type="Gene3D" id="3.10.20.310">
    <property type="entry name" value="membrane protein fhac"/>
    <property type="match status" value="1"/>
</dbReference>
<evidence type="ECO:0000313" key="9">
    <source>
        <dbReference type="EMBL" id="MBB5335953.1"/>
    </source>
</evidence>
<evidence type="ECO:0000256" key="6">
    <source>
        <dbReference type="ARBA" id="ARBA00023136"/>
    </source>
</evidence>
<sequence>MKRRRPSKYILKGILLLFILIGIIFFLRSPLLAVSTIKIQGNSTLSNEQICAIADIKEPVNMFNIHTDVLQKRLEADVRIEKAIIKRVFPATVTITVEEARPVATMNCEYGYVDVSHNGKILNVYKNIKSFKYPLINGKILQDKYIGDTIDDKNALKAISYLMMLKDESRVQLSEINIADPQMIVAYTISGEQIRLGTLNEAQEKAKNTEIFLHDLKKITKKIEYVDFSYASPVFKFKS</sequence>
<name>A0A840USL6_9FIRM</name>